<sequence length="104" mass="11203">MRYALDHDPDFAGQVTPTHRGDHHADLADQRLTAHKLLQTPSAALREPQSDHASLTCAIQIVHPPCHPVCPGTHTDGVVVVTRRRESANPGVLAGPRAAADPRE</sequence>
<reference evidence="2" key="1">
    <citation type="journal article" date="2014" name="Int. J. Syst. Evol. Microbiol.">
        <title>Complete genome sequence of Corynebacterium casei LMG S-19264T (=DSM 44701T), isolated from a smear-ripened cheese.</title>
        <authorList>
            <consortium name="US DOE Joint Genome Institute (JGI-PGF)"/>
            <person name="Walter F."/>
            <person name="Albersmeier A."/>
            <person name="Kalinowski J."/>
            <person name="Ruckert C."/>
        </authorList>
    </citation>
    <scope>NUCLEOTIDE SEQUENCE</scope>
    <source>
        <strain evidence="2">VKM Ac-1321</strain>
    </source>
</reference>
<dbReference type="AlphaFoldDB" id="A0A9W6NR86"/>
<protein>
    <submittedName>
        <fullName evidence="2">Uncharacterized protein</fullName>
    </submittedName>
</protein>
<evidence type="ECO:0000313" key="2">
    <source>
        <dbReference type="EMBL" id="GLL06970.1"/>
    </source>
</evidence>
<keyword evidence="3" id="KW-1185">Reference proteome</keyword>
<feature type="region of interest" description="Disordered" evidence="1">
    <location>
        <begin position="85"/>
        <end position="104"/>
    </location>
</feature>
<proteinExistence type="predicted"/>
<evidence type="ECO:0000313" key="3">
    <source>
        <dbReference type="Proteomes" id="UP001143480"/>
    </source>
</evidence>
<gene>
    <name evidence="2" type="ORF">GCM10017581_087210</name>
</gene>
<reference evidence="2" key="2">
    <citation type="submission" date="2023-01" db="EMBL/GenBank/DDBJ databases">
        <authorList>
            <person name="Sun Q."/>
            <person name="Evtushenko L."/>
        </authorList>
    </citation>
    <scope>NUCLEOTIDE SEQUENCE</scope>
    <source>
        <strain evidence="2">VKM Ac-1321</strain>
    </source>
</reference>
<dbReference type="EMBL" id="BSFP01000083">
    <property type="protein sequence ID" value="GLL06970.1"/>
    <property type="molecule type" value="Genomic_DNA"/>
</dbReference>
<evidence type="ECO:0000256" key="1">
    <source>
        <dbReference type="SAM" id="MobiDB-lite"/>
    </source>
</evidence>
<feature type="region of interest" description="Disordered" evidence="1">
    <location>
        <begin position="1"/>
        <end position="22"/>
    </location>
</feature>
<comment type="caution">
    <text evidence="2">The sequence shown here is derived from an EMBL/GenBank/DDBJ whole genome shotgun (WGS) entry which is preliminary data.</text>
</comment>
<feature type="compositionally biased region" description="Basic and acidic residues" evidence="1">
    <location>
        <begin position="1"/>
        <end position="10"/>
    </location>
</feature>
<organism evidence="2 3">
    <name type="scientific">Dactylosporangium matsuzakiense</name>
    <dbReference type="NCBI Taxonomy" id="53360"/>
    <lineage>
        <taxon>Bacteria</taxon>
        <taxon>Bacillati</taxon>
        <taxon>Actinomycetota</taxon>
        <taxon>Actinomycetes</taxon>
        <taxon>Micromonosporales</taxon>
        <taxon>Micromonosporaceae</taxon>
        <taxon>Dactylosporangium</taxon>
    </lineage>
</organism>
<name>A0A9W6NR86_9ACTN</name>
<dbReference type="Proteomes" id="UP001143480">
    <property type="component" value="Unassembled WGS sequence"/>
</dbReference>
<accession>A0A9W6NR86</accession>